<evidence type="ECO:0000256" key="12">
    <source>
        <dbReference type="ARBA" id="ARBA00049265"/>
    </source>
</evidence>
<keyword evidence="10" id="KW-0408">Iron</keyword>
<dbReference type="InterPro" id="IPR002207">
    <property type="entry name" value="Peroxidase_I"/>
</dbReference>
<evidence type="ECO:0000256" key="9">
    <source>
        <dbReference type="ARBA" id="ARBA00023002"/>
    </source>
</evidence>
<dbReference type="InterPro" id="IPR019794">
    <property type="entry name" value="Peroxidases_AS"/>
</dbReference>
<evidence type="ECO:0000259" key="15">
    <source>
        <dbReference type="Pfam" id="PF00141"/>
    </source>
</evidence>
<feature type="region of interest" description="Disordered" evidence="14">
    <location>
        <begin position="150"/>
        <end position="175"/>
    </location>
</feature>
<keyword evidence="9 13" id="KW-0560">Oxidoreductase</keyword>
<comment type="catalytic activity">
    <reaction evidence="12">
        <text>2 Fe(II)-[cytochrome c] + H2O2 + 2 H(+) = 2 Fe(III)-[cytochrome c] + 2 H2O</text>
        <dbReference type="Rhea" id="RHEA:16581"/>
        <dbReference type="Rhea" id="RHEA-COMP:10350"/>
        <dbReference type="Rhea" id="RHEA-COMP:14399"/>
        <dbReference type="ChEBI" id="CHEBI:15377"/>
        <dbReference type="ChEBI" id="CHEBI:15378"/>
        <dbReference type="ChEBI" id="CHEBI:16240"/>
        <dbReference type="ChEBI" id="CHEBI:29033"/>
        <dbReference type="ChEBI" id="CHEBI:29034"/>
        <dbReference type="EC" id="1.11.1.5"/>
    </reaction>
</comment>
<keyword evidence="13" id="KW-0732">Signal</keyword>
<dbReference type="GO" id="GO:0034599">
    <property type="term" value="P:cellular response to oxidative stress"/>
    <property type="evidence" value="ECO:0007669"/>
    <property type="project" value="InterPro"/>
</dbReference>
<feature type="chain" id="PRO_5006994143" description="Peroxidase" evidence="13">
    <location>
        <begin position="25"/>
        <end position="204"/>
    </location>
</feature>
<proteinExistence type="inferred from homology"/>
<dbReference type="GO" id="GO:0000302">
    <property type="term" value="P:response to reactive oxygen species"/>
    <property type="evidence" value="ECO:0007669"/>
    <property type="project" value="TreeGrafter"/>
</dbReference>
<dbReference type="PROSITE" id="PS00436">
    <property type="entry name" value="PEROXIDASE_2"/>
    <property type="match status" value="1"/>
</dbReference>
<name>T1UMQ8_9BASI</name>
<dbReference type="SUPFAM" id="SSF48113">
    <property type="entry name" value="Heme-dependent peroxidases"/>
    <property type="match status" value="1"/>
</dbReference>
<feature type="compositionally biased region" description="Basic and acidic residues" evidence="14">
    <location>
        <begin position="155"/>
        <end position="166"/>
    </location>
</feature>
<evidence type="ECO:0000313" key="16">
    <source>
        <dbReference type="EMBL" id="AGT80104.1"/>
    </source>
</evidence>
<keyword evidence="11" id="KW-0496">Mitochondrion</keyword>
<keyword evidence="6" id="KW-0349">Heme</keyword>
<evidence type="ECO:0000256" key="6">
    <source>
        <dbReference type="ARBA" id="ARBA00022617"/>
    </source>
</evidence>
<evidence type="ECO:0000256" key="1">
    <source>
        <dbReference type="ARBA" id="ARBA00003917"/>
    </source>
</evidence>
<protein>
    <recommendedName>
        <fullName evidence="13">Peroxidase</fullName>
        <ecNumber evidence="13">1.11.1.-</ecNumber>
    </recommendedName>
</protein>
<dbReference type="PANTHER" id="PTHR31356">
    <property type="entry name" value="THYLAKOID LUMENAL 29 KDA PROTEIN, CHLOROPLASTIC-RELATED"/>
    <property type="match status" value="1"/>
</dbReference>
<reference evidence="16" key="1">
    <citation type="submission" date="2013-04" db="EMBL/GenBank/DDBJ databases">
        <title>Genome annotation of the coffee rust (Hemileia vastatrix) contributes to the gene repertoire catalogue of the Pucciniales.</title>
        <authorList>
            <person name="Cristancho M.M."/>
            <person name="Botero D.O."/>
            <person name="Giraldo W.G."/>
            <person name="Tabima J.F."/>
            <person name="Riano-Pachon D.M."/>
            <person name="Escobar C."/>
            <person name="Rozo Y.I."/>
            <person name="Rivera L.F."/>
            <person name="Restrepo S."/>
            <person name="Gaitan A.L."/>
        </authorList>
    </citation>
    <scope>NUCLEOTIDE SEQUENCE</scope>
</reference>
<dbReference type="FunFam" id="1.10.520.10:FF:000005">
    <property type="entry name" value="Cytochrome c peroxidase"/>
    <property type="match status" value="1"/>
</dbReference>
<dbReference type="PRINTS" id="PR00459">
    <property type="entry name" value="ASPEROXIDASE"/>
</dbReference>
<evidence type="ECO:0000256" key="8">
    <source>
        <dbReference type="ARBA" id="ARBA00022946"/>
    </source>
</evidence>
<dbReference type="GO" id="GO:0020037">
    <property type="term" value="F:heme binding"/>
    <property type="evidence" value="ECO:0007669"/>
    <property type="project" value="UniProtKB-UniRule"/>
</dbReference>
<dbReference type="PROSITE" id="PS51257">
    <property type="entry name" value="PROKAR_LIPOPROTEIN"/>
    <property type="match status" value="1"/>
</dbReference>
<feature type="non-terminal residue" evidence="16">
    <location>
        <position position="204"/>
    </location>
</feature>
<keyword evidence="8" id="KW-0809">Transit peptide</keyword>
<feature type="signal peptide" evidence="13">
    <location>
        <begin position="1"/>
        <end position="24"/>
    </location>
</feature>
<feature type="domain" description="Plant heme peroxidase family profile" evidence="15">
    <location>
        <begin position="54"/>
        <end position="192"/>
    </location>
</feature>
<keyword evidence="5 13" id="KW-0575">Peroxidase</keyword>
<dbReference type="GO" id="GO:0046872">
    <property type="term" value="F:metal ion binding"/>
    <property type="evidence" value="ECO:0007669"/>
    <property type="project" value="UniProtKB-UniRule"/>
</dbReference>
<comment type="subcellular location">
    <subcellularLocation>
        <location evidence="3">Mitochondrion intermembrane space</location>
    </subcellularLocation>
    <subcellularLocation>
        <location evidence="2">Mitochondrion matrix</location>
    </subcellularLocation>
</comment>
<dbReference type="InterPro" id="IPR002016">
    <property type="entry name" value="Haem_peroxidase"/>
</dbReference>
<dbReference type="GO" id="GO:0004130">
    <property type="term" value="F:cytochrome-c peroxidase activity"/>
    <property type="evidence" value="ECO:0007669"/>
    <property type="project" value="UniProtKB-EC"/>
</dbReference>
<organism evidence="16">
    <name type="scientific">Hemileia vastatrix</name>
    <dbReference type="NCBI Taxonomy" id="203904"/>
    <lineage>
        <taxon>Eukaryota</taxon>
        <taxon>Fungi</taxon>
        <taxon>Dikarya</taxon>
        <taxon>Basidiomycota</taxon>
        <taxon>Pucciniomycotina</taxon>
        <taxon>Pucciniomycetes</taxon>
        <taxon>Pucciniales</taxon>
        <taxon>Zaghouaniaceae</taxon>
        <taxon>Hemileia</taxon>
    </lineage>
</organism>
<evidence type="ECO:0000256" key="11">
    <source>
        <dbReference type="ARBA" id="ARBA00023128"/>
    </source>
</evidence>
<dbReference type="PANTHER" id="PTHR31356:SF58">
    <property type="entry name" value="CYTOCHROME C PEROXIDASE, MITOCHONDRIAL"/>
    <property type="match status" value="1"/>
</dbReference>
<evidence type="ECO:0000256" key="3">
    <source>
        <dbReference type="ARBA" id="ARBA00004569"/>
    </source>
</evidence>
<dbReference type="InterPro" id="IPR044831">
    <property type="entry name" value="Ccp1-like"/>
</dbReference>
<keyword evidence="7" id="KW-0479">Metal-binding</keyword>
<dbReference type="EMBL" id="KF018006">
    <property type="protein sequence ID" value="AGT80104.1"/>
    <property type="molecule type" value="Genomic_DNA"/>
</dbReference>
<dbReference type="AlphaFoldDB" id="T1UMQ8"/>
<comment type="function">
    <text evidence="1">Destroys radicals which are normally produced within the cells and which are toxic to biological systems.</text>
</comment>
<dbReference type="Gene3D" id="1.10.520.10">
    <property type="match status" value="1"/>
</dbReference>
<comment type="similarity">
    <text evidence="4">Belongs to the peroxidase family. Cytochrome c peroxidase subfamily.</text>
</comment>
<dbReference type="VEuPathDB" id="FungiDB:HVAS_10275500"/>
<evidence type="ECO:0000256" key="13">
    <source>
        <dbReference type="RuleBase" id="RU363051"/>
    </source>
</evidence>
<evidence type="ECO:0000256" key="10">
    <source>
        <dbReference type="ARBA" id="ARBA00023004"/>
    </source>
</evidence>
<dbReference type="GO" id="GO:0005758">
    <property type="term" value="C:mitochondrial intermembrane space"/>
    <property type="evidence" value="ECO:0007669"/>
    <property type="project" value="UniProtKB-SubCell"/>
</dbReference>
<dbReference type="GO" id="GO:0005759">
    <property type="term" value="C:mitochondrial matrix"/>
    <property type="evidence" value="ECO:0007669"/>
    <property type="project" value="UniProtKB-SubCell"/>
</dbReference>
<sequence length="204" mass="22823">MSFKQNLLLSYCLIIASLVGLTSSCTGKSNHGRSSPSEKKETLDYQDVYNDVADVLSESSYDHGSYAPIIMRMAWHSSATYDIVTDTGGSNGATMRFCPEKNYPPNIGMENARNRLEPIYQKYSAAGLTYSDLWTLAGVCAIQETGGPKVPWRGGRKDRQAKDSPPDGRIPNPRNGADHLRKVFYRMTFNDQVYLFIFFKLLVV</sequence>
<evidence type="ECO:0000256" key="14">
    <source>
        <dbReference type="SAM" id="MobiDB-lite"/>
    </source>
</evidence>
<evidence type="ECO:0000256" key="2">
    <source>
        <dbReference type="ARBA" id="ARBA00004305"/>
    </source>
</evidence>
<evidence type="ECO:0000256" key="5">
    <source>
        <dbReference type="ARBA" id="ARBA00022559"/>
    </source>
</evidence>
<dbReference type="InterPro" id="IPR010255">
    <property type="entry name" value="Haem_peroxidase_sf"/>
</dbReference>
<accession>T1UMQ8</accession>
<evidence type="ECO:0000256" key="7">
    <source>
        <dbReference type="ARBA" id="ARBA00022723"/>
    </source>
</evidence>
<dbReference type="Gene3D" id="1.10.420.10">
    <property type="entry name" value="Peroxidase, domain 2"/>
    <property type="match status" value="1"/>
</dbReference>
<dbReference type="GO" id="GO:0042744">
    <property type="term" value="P:hydrogen peroxide catabolic process"/>
    <property type="evidence" value="ECO:0007669"/>
    <property type="project" value="TreeGrafter"/>
</dbReference>
<dbReference type="PRINTS" id="PR00458">
    <property type="entry name" value="PEROXIDASE"/>
</dbReference>
<dbReference type="Pfam" id="PF00141">
    <property type="entry name" value="peroxidase"/>
    <property type="match status" value="1"/>
</dbReference>
<dbReference type="EC" id="1.11.1.-" evidence="13"/>
<evidence type="ECO:0000256" key="4">
    <source>
        <dbReference type="ARBA" id="ARBA00005997"/>
    </source>
</evidence>